<dbReference type="AlphaFoldDB" id="A0A5J4V638"/>
<dbReference type="EMBL" id="SNRW01009527">
    <property type="protein sequence ID" value="KAA6377862.1"/>
    <property type="molecule type" value="Genomic_DNA"/>
</dbReference>
<gene>
    <name evidence="1" type="ORF">EZS28_026611</name>
</gene>
<reference evidence="1 2" key="1">
    <citation type="submission" date="2019-03" db="EMBL/GenBank/DDBJ databases">
        <title>Single cell metagenomics reveals metabolic interactions within the superorganism composed of flagellate Streblomastix strix and complex community of Bacteroidetes bacteria on its surface.</title>
        <authorList>
            <person name="Treitli S.C."/>
            <person name="Kolisko M."/>
            <person name="Husnik F."/>
            <person name="Keeling P."/>
            <person name="Hampl V."/>
        </authorList>
    </citation>
    <scope>NUCLEOTIDE SEQUENCE [LARGE SCALE GENOMIC DNA]</scope>
    <source>
        <strain evidence="1">ST1C</strain>
    </source>
</reference>
<dbReference type="Proteomes" id="UP000324800">
    <property type="component" value="Unassembled WGS sequence"/>
</dbReference>
<name>A0A5J4V638_9EUKA</name>
<organism evidence="1 2">
    <name type="scientific">Streblomastix strix</name>
    <dbReference type="NCBI Taxonomy" id="222440"/>
    <lineage>
        <taxon>Eukaryota</taxon>
        <taxon>Metamonada</taxon>
        <taxon>Preaxostyla</taxon>
        <taxon>Oxymonadida</taxon>
        <taxon>Streblomastigidae</taxon>
        <taxon>Streblomastix</taxon>
    </lineage>
</organism>
<comment type="caution">
    <text evidence="1">The sequence shown here is derived from an EMBL/GenBank/DDBJ whole genome shotgun (WGS) entry which is preliminary data.</text>
</comment>
<feature type="non-terminal residue" evidence="1">
    <location>
        <position position="154"/>
    </location>
</feature>
<accession>A0A5J4V638</accession>
<sequence length="154" mass="17510">MDGNDEIIPKLIQRLTFLIIKYFDVPQCITNKFDDISANKLQDYSAEVLEKAKVFIQRKLNSGRNADEIAAAIVYIALSTMNIDLRIISSNIDDSRGGILSDLQTFQKYVDIVENVVSFLILCEELIKAVLLFETEETGQIYKQCLQKILNIES</sequence>
<evidence type="ECO:0000313" key="2">
    <source>
        <dbReference type="Proteomes" id="UP000324800"/>
    </source>
</evidence>
<proteinExistence type="predicted"/>
<protein>
    <submittedName>
        <fullName evidence="1">Uncharacterized protein</fullName>
    </submittedName>
</protein>
<evidence type="ECO:0000313" key="1">
    <source>
        <dbReference type="EMBL" id="KAA6377862.1"/>
    </source>
</evidence>